<dbReference type="InterPro" id="IPR000219">
    <property type="entry name" value="DH_dom"/>
</dbReference>
<feature type="compositionally biased region" description="Low complexity" evidence="1">
    <location>
        <begin position="733"/>
        <end position="745"/>
    </location>
</feature>
<feature type="compositionally biased region" description="Polar residues" evidence="1">
    <location>
        <begin position="941"/>
        <end position="956"/>
    </location>
</feature>
<dbReference type="Gene3D" id="1.20.900.10">
    <property type="entry name" value="Dbl homology (DH) domain"/>
    <property type="match status" value="1"/>
</dbReference>
<dbReference type="Proteomes" id="UP000307440">
    <property type="component" value="Unassembled WGS sequence"/>
</dbReference>
<accession>A0A5C3L3T8</accession>
<feature type="compositionally biased region" description="Polar residues" evidence="1">
    <location>
        <begin position="1"/>
        <end position="11"/>
    </location>
</feature>
<feature type="compositionally biased region" description="Polar residues" evidence="1">
    <location>
        <begin position="700"/>
        <end position="725"/>
    </location>
</feature>
<dbReference type="InterPro" id="IPR051092">
    <property type="entry name" value="FYVE_RhoGEF_PH"/>
</dbReference>
<feature type="compositionally biased region" description="Basic residues" evidence="1">
    <location>
        <begin position="137"/>
        <end position="151"/>
    </location>
</feature>
<dbReference type="InterPro" id="IPR035899">
    <property type="entry name" value="DBL_dom_sf"/>
</dbReference>
<feature type="compositionally biased region" description="Acidic residues" evidence="1">
    <location>
        <begin position="521"/>
        <end position="531"/>
    </location>
</feature>
<proteinExistence type="predicted"/>
<dbReference type="PROSITE" id="PS50010">
    <property type="entry name" value="DH_2"/>
    <property type="match status" value="1"/>
</dbReference>
<sequence>MWSDTNRQSYAQRPFLPPSHYAAAGGLAPALKRQQPRTRLDAPESRLPTSLEDNSRAGAQDHASGARLSLLGESRAANGVLPRSPPRDRTSQGFPNVERDLLPSLQTTIGRMTRPPPSKLPAFKHQRADDPGVPGPKPRKNPTSSKHHHQHPAPAPHPVEHTPRLAVTVLPDTKSKLPQKSALKSALRTPVQSVHRMTSHSSIPTPTPAYPSLAPTPAPAYPSLPPTPAPTYPSPKPSLSLSSPRTTPSLRSVKSLLSRKLSGTFNPLAQSTPPKHAHKSGIKHPSSSFSSSSSSSSSSHLPVRPSNLKPVPGVSDGYTHAHADESDVERRYERQWMDRRRLTVANAVVAPSTSGSESEVGTYGALGGSEAASAGYGKAPWQPSPSASLYAYRAPGPGLYNHGRRLDGGSAGAGTGTVKRASASAGVGVGTGMGVKLNTSTGTGISKGVGLGLDIPSPDIPSSYAFGESGGRDRERMKILRFSLPPSDSVGSVGEERGVSYPGRWEEDCESVEREVVVEVGGEDQEEEEGSVEGSGEERTEEGSVGSSWEGEDDEVDVRFDFEEEQEEEEGEDQFNREQEASRTGVYDWRRSRAPQAQAHGERGVPTVQPMSVSQLLSQRQQGQQQVQGHTLLKSPSSANGMASPVPATLRPMRKPVPKVEEVEVGAGVGGKEGAVGTGTGTGDVGWFDESSHEYEAQVHSPTRLSGVSPPSTSYATRSTPQGVAQSAPPKLNSSSTPTINSNNNPNLRVPYIPEHLMHSAEYHAVRERRAFGLPPASGVEDVCFGGRERWSRGSSSYRSSGASSGTWQWGGDGGGGGGYGYVGGREGLAGRYVEAAGPRVEGDESGLSAGAEGLLDALRRGGGAGERGRGREGAWFGGGAGSVASSVSSVYEEEEFYGGGEGGEGIRGEEDDEQEDQDEGEETEIETEIETEEEEEEFLSANQSYSPKNVQQSPRLHSYPQSRQQHQPSTPQQAPQQKQQQQHHSPRPSPSAPDPNRTPRPPTPDPNRTPHPPTHTPSRDAIIQELLHTEDTFLADAQACIRRFVLPIRVQDSRRWIKGVPVDVSRQLDWYEDIVNVHVGVFGVFGGLELSGLVQGWEAGQGHQGQQGQQQNGGREVNVMSGLTTYLLDMVPKLHVYQPYLVKLGDVLEEMGKLVGDEKSEFGEFVRVQEVKMERSLEGLLMEPIHRLAAYRDMFLRLVECTPSTHPEFLATYALAKSMETVVRVLTEVKLRENEYKLVQALASQVSDPGLCNTLATRERRLLFSGTLRLVSPDFVLAVPRDDSNTPEHRQEAATTPLLRPKKSNRLLDAIGVWDRSAPKRTESIKSTASSVAGSSLKSYKSASTSSSGSASVSLDHHLLSPRSPRFKDMFRRKSKVGLFQGLSVSVPVPVVPAPPLPAATAAAVNSEEQSAQTIPLDHVQAFVFSDLLLLITPRKSGLVKYDLVRTVGLSRVFAVAADTCLPHAFVMQLVPISPQSLAEDCSLPRASELMSVTVQMSAGDAPGGSLAVECNSCFKALEQCARQTQLELSFSGANELKARSDPSKDTWLAVSSLTASGLPMPKSPSGHLPDLRYGREDAREREMEREERGWWTLRYHQVLGELRRQAAVS</sequence>
<dbReference type="GO" id="GO:0005085">
    <property type="term" value="F:guanyl-nucleotide exchange factor activity"/>
    <property type="evidence" value="ECO:0007669"/>
    <property type="project" value="InterPro"/>
</dbReference>
<feature type="region of interest" description="Disordered" evidence="1">
    <location>
        <begin position="264"/>
        <end position="329"/>
    </location>
</feature>
<feature type="compositionally biased region" description="Low complexity" evidence="1">
    <location>
        <begin position="286"/>
        <end position="299"/>
    </location>
</feature>
<dbReference type="Pfam" id="PF00621">
    <property type="entry name" value="RhoGEF"/>
    <property type="match status" value="1"/>
</dbReference>
<dbReference type="OrthoDB" id="1716625at2759"/>
<dbReference type="EMBL" id="ML210231">
    <property type="protein sequence ID" value="TFK22838.1"/>
    <property type="molecule type" value="Genomic_DNA"/>
</dbReference>
<feature type="compositionally biased region" description="Polar residues" evidence="1">
    <location>
        <begin position="190"/>
        <end position="203"/>
    </location>
</feature>
<feature type="compositionally biased region" description="Pro residues" evidence="1">
    <location>
        <begin position="205"/>
        <end position="236"/>
    </location>
</feature>
<dbReference type="PANTHER" id="PTHR12673">
    <property type="entry name" value="FACIOGENITAL DYSPLASIA PROTEIN"/>
    <property type="match status" value="1"/>
</dbReference>
<feature type="compositionally biased region" description="Low complexity" evidence="1">
    <location>
        <begin position="613"/>
        <end position="629"/>
    </location>
</feature>
<feature type="compositionally biased region" description="Basic and acidic residues" evidence="1">
    <location>
        <begin position="319"/>
        <end position="329"/>
    </location>
</feature>
<dbReference type="STRING" id="230819.A0A5C3L3T8"/>
<organism evidence="3 4">
    <name type="scientific">Coprinopsis marcescibilis</name>
    <name type="common">Agaric fungus</name>
    <name type="synonym">Psathyrella marcescibilis</name>
    <dbReference type="NCBI Taxonomy" id="230819"/>
    <lineage>
        <taxon>Eukaryota</taxon>
        <taxon>Fungi</taxon>
        <taxon>Dikarya</taxon>
        <taxon>Basidiomycota</taxon>
        <taxon>Agaricomycotina</taxon>
        <taxon>Agaricomycetes</taxon>
        <taxon>Agaricomycetidae</taxon>
        <taxon>Agaricales</taxon>
        <taxon>Agaricineae</taxon>
        <taxon>Psathyrellaceae</taxon>
        <taxon>Coprinopsis</taxon>
    </lineage>
</organism>
<reference evidence="3 4" key="1">
    <citation type="journal article" date="2019" name="Nat. Ecol. Evol.">
        <title>Megaphylogeny resolves global patterns of mushroom evolution.</title>
        <authorList>
            <person name="Varga T."/>
            <person name="Krizsan K."/>
            <person name="Foldi C."/>
            <person name="Dima B."/>
            <person name="Sanchez-Garcia M."/>
            <person name="Sanchez-Ramirez S."/>
            <person name="Szollosi G.J."/>
            <person name="Szarkandi J.G."/>
            <person name="Papp V."/>
            <person name="Albert L."/>
            <person name="Andreopoulos W."/>
            <person name="Angelini C."/>
            <person name="Antonin V."/>
            <person name="Barry K.W."/>
            <person name="Bougher N.L."/>
            <person name="Buchanan P."/>
            <person name="Buyck B."/>
            <person name="Bense V."/>
            <person name="Catcheside P."/>
            <person name="Chovatia M."/>
            <person name="Cooper J."/>
            <person name="Damon W."/>
            <person name="Desjardin D."/>
            <person name="Finy P."/>
            <person name="Geml J."/>
            <person name="Haridas S."/>
            <person name="Hughes K."/>
            <person name="Justo A."/>
            <person name="Karasinski D."/>
            <person name="Kautmanova I."/>
            <person name="Kiss B."/>
            <person name="Kocsube S."/>
            <person name="Kotiranta H."/>
            <person name="LaButti K.M."/>
            <person name="Lechner B.E."/>
            <person name="Liimatainen K."/>
            <person name="Lipzen A."/>
            <person name="Lukacs Z."/>
            <person name="Mihaltcheva S."/>
            <person name="Morgado L.N."/>
            <person name="Niskanen T."/>
            <person name="Noordeloos M.E."/>
            <person name="Ohm R.A."/>
            <person name="Ortiz-Santana B."/>
            <person name="Ovrebo C."/>
            <person name="Racz N."/>
            <person name="Riley R."/>
            <person name="Savchenko A."/>
            <person name="Shiryaev A."/>
            <person name="Soop K."/>
            <person name="Spirin V."/>
            <person name="Szebenyi C."/>
            <person name="Tomsovsky M."/>
            <person name="Tulloss R.E."/>
            <person name="Uehling J."/>
            <person name="Grigoriev I.V."/>
            <person name="Vagvolgyi C."/>
            <person name="Papp T."/>
            <person name="Martin F.M."/>
            <person name="Miettinen O."/>
            <person name="Hibbett D.S."/>
            <person name="Nagy L.G."/>
        </authorList>
    </citation>
    <scope>NUCLEOTIDE SEQUENCE [LARGE SCALE GENOMIC DNA]</scope>
    <source>
        <strain evidence="3 4">CBS 121175</strain>
    </source>
</reference>
<gene>
    <name evidence="3" type="ORF">FA15DRAFT_695454</name>
</gene>
<feature type="compositionally biased region" description="Acidic residues" evidence="1">
    <location>
        <begin position="550"/>
        <end position="573"/>
    </location>
</feature>
<evidence type="ECO:0000313" key="4">
    <source>
        <dbReference type="Proteomes" id="UP000307440"/>
    </source>
</evidence>
<feature type="region of interest" description="Disordered" evidence="1">
    <location>
        <begin position="174"/>
        <end position="252"/>
    </location>
</feature>
<feature type="region of interest" description="Disordered" evidence="1">
    <location>
        <begin position="1"/>
        <end position="161"/>
    </location>
</feature>
<feature type="region of interest" description="Disordered" evidence="1">
    <location>
        <begin position="693"/>
        <end position="745"/>
    </location>
</feature>
<feature type="region of interest" description="Disordered" evidence="1">
    <location>
        <begin position="519"/>
        <end position="657"/>
    </location>
</feature>
<evidence type="ECO:0000259" key="2">
    <source>
        <dbReference type="PROSITE" id="PS50010"/>
    </source>
</evidence>
<feature type="compositionally biased region" description="Low complexity" evidence="1">
    <location>
        <begin position="961"/>
        <end position="984"/>
    </location>
</feature>
<feature type="compositionally biased region" description="Low complexity" evidence="1">
    <location>
        <begin position="237"/>
        <end position="252"/>
    </location>
</feature>
<evidence type="ECO:0000313" key="3">
    <source>
        <dbReference type="EMBL" id="TFK22838.1"/>
    </source>
</evidence>
<dbReference type="GO" id="GO:0005737">
    <property type="term" value="C:cytoplasm"/>
    <property type="evidence" value="ECO:0007669"/>
    <property type="project" value="TreeGrafter"/>
</dbReference>
<feature type="compositionally biased region" description="Pro residues" evidence="1">
    <location>
        <begin position="988"/>
        <end position="1016"/>
    </location>
</feature>
<feature type="domain" description="DH" evidence="2">
    <location>
        <begin position="1019"/>
        <end position="1230"/>
    </location>
</feature>
<protein>
    <recommendedName>
        <fullName evidence="2">DH domain-containing protein</fullName>
    </recommendedName>
</protein>
<feature type="compositionally biased region" description="Polar residues" evidence="1">
    <location>
        <begin position="264"/>
        <end position="273"/>
    </location>
</feature>
<dbReference type="PANTHER" id="PTHR12673:SF159">
    <property type="entry name" value="LD03170P"/>
    <property type="match status" value="1"/>
</dbReference>
<keyword evidence="4" id="KW-1185">Reference proteome</keyword>
<feature type="region of interest" description="Disordered" evidence="1">
    <location>
        <begin position="859"/>
        <end position="1019"/>
    </location>
</feature>
<evidence type="ECO:0000256" key="1">
    <source>
        <dbReference type="SAM" id="MobiDB-lite"/>
    </source>
</evidence>
<name>A0A5C3L3T8_COPMA</name>
<feature type="compositionally biased region" description="Acidic residues" evidence="1">
    <location>
        <begin position="910"/>
        <end position="939"/>
    </location>
</feature>
<dbReference type="SUPFAM" id="SSF48065">
    <property type="entry name" value="DBL homology domain (DH-domain)"/>
    <property type="match status" value="1"/>
</dbReference>